<feature type="region of interest" description="Disordered" evidence="1">
    <location>
        <begin position="82"/>
        <end position="102"/>
    </location>
</feature>
<gene>
    <name evidence="2" type="ORF">K469DRAFT_712654</name>
</gene>
<sequence length="127" mass="14408">MYAANLIQASRDVVNHYEKISEKMDATVLTREKHITKAWEQDVYNTARKLEVGHRKALKNVKKVLGMDDGQEEMNRVEKVDQGVEGDSEGDGEMPHTPVNYGLHNALRYTERGVKRMVKGLPKDASI</sequence>
<name>A0A6A6ERB8_9PEZI</name>
<dbReference type="AlphaFoldDB" id="A0A6A6ERB8"/>
<proteinExistence type="predicted"/>
<keyword evidence="3" id="KW-1185">Reference proteome</keyword>
<dbReference type="Proteomes" id="UP000800200">
    <property type="component" value="Unassembled WGS sequence"/>
</dbReference>
<organism evidence="2 3">
    <name type="scientific">Zopfia rhizophila CBS 207.26</name>
    <dbReference type="NCBI Taxonomy" id="1314779"/>
    <lineage>
        <taxon>Eukaryota</taxon>
        <taxon>Fungi</taxon>
        <taxon>Dikarya</taxon>
        <taxon>Ascomycota</taxon>
        <taxon>Pezizomycotina</taxon>
        <taxon>Dothideomycetes</taxon>
        <taxon>Dothideomycetes incertae sedis</taxon>
        <taxon>Zopfiaceae</taxon>
        <taxon>Zopfia</taxon>
    </lineage>
</organism>
<evidence type="ECO:0000256" key="1">
    <source>
        <dbReference type="SAM" id="MobiDB-lite"/>
    </source>
</evidence>
<reference evidence="2" key="1">
    <citation type="journal article" date="2020" name="Stud. Mycol.">
        <title>101 Dothideomycetes genomes: a test case for predicting lifestyles and emergence of pathogens.</title>
        <authorList>
            <person name="Haridas S."/>
            <person name="Albert R."/>
            <person name="Binder M."/>
            <person name="Bloem J."/>
            <person name="Labutti K."/>
            <person name="Salamov A."/>
            <person name="Andreopoulos B."/>
            <person name="Baker S."/>
            <person name="Barry K."/>
            <person name="Bills G."/>
            <person name="Bluhm B."/>
            <person name="Cannon C."/>
            <person name="Castanera R."/>
            <person name="Culley D."/>
            <person name="Daum C."/>
            <person name="Ezra D."/>
            <person name="Gonzalez J."/>
            <person name="Henrissat B."/>
            <person name="Kuo A."/>
            <person name="Liang C."/>
            <person name="Lipzen A."/>
            <person name="Lutzoni F."/>
            <person name="Magnuson J."/>
            <person name="Mondo S."/>
            <person name="Nolan M."/>
            <person name="Ohm R."/>
            <person name="Pangilinan J."/>
            <person name="Park H.-J."/>
            <person name="Ramirez L."/>
            <person name="Alfaro M."/>
            <person name="Sun H."/>
            <person name="Tritt A."/>
            <person name="Yoshinaga Y."/>
            <person name="Zwiers L.-H."/>
            <person name="Turgeon B."/>
            <person name="Goodwin S."/>
            <person name="Spatafora J."/>
            <person name="Crous P."/>
            <person name="Grigoriev I."/>
        </authorList>
    </citation>
    <scope>NUCLEOTIDE SEQUENCE</scope>
    <source>
        <strain evidence="2">CBS 207.26</strain>
    </source>
</reference>
<accession>A0A6A6ERB8</accession>
<dbReference type="EMBL" id="ML994613">
    <property type="protein sequence ID" value="KAF2193821.1"/>
    <property type="molecule type" value="Genomic_DNA"/>
</dbReference>
<evidence type="ECO:0000313" key="2">
    <source>
        <dbReference type="EMBL" id="KAF2193821.1"/>
    </source>
</evidence>
<evidence type="ECO:0000313" key="3">
    <source>
        <dbReference type="Proteomes" id="UP000800200"/>
    </source>
</evidence>
<protein>
    <submittedName>
        <fullName evidence="2">Uncharacterized protein</fullName>
    </submittedName>
</protein>
<dbReference type="OrthoDB" id="3934814at2759"/>